<organism evidence="4">
    <name type="scientific">Laccaria bicolor (strain S238N-H82 / ATCC MYA-4686)</name>
    <name type="common">Bicoloured deceiver</name>
    <name type="synonym">Laccaria laccata var. bicolor</name>
    <dbReference type="NCBI Taxonomy" id="486041"/>
    <lineage>
        <taxon>Eukaryota</taxon>
        <taxon>Fungi</taxon>
        <taxon>Dikarya</taxon>
        <taxon>Basidiomycota</taxon>
        <taxon>Agaricomycotina</taxon>
        <taxon>Agaricomycetes</taxon>
        <taxon>Agaricomycetidae</taxon>
        <taxon>Agaricales</taxon>
        <taxon>Agaricineae</taxon>
        <taxon>Hydnangiaceae</taxon>
        <taxon>Laccaria</taxon>
    </lineage>
</organism>
<evidence type="ECO:0000256" key="1">
    <source>
        <dbReference type="SAM" id="Coils"/>
    </source>
</evidence>
<sequence length="330" mass="36808">MVSQWNTDILRRIFLPTTSDEYVHSQASRFFSALTPSLISRKDEYNKTFKATLEEKRAYLKKIEGILEKAERVKQRTLEQQTQDEMALISALCDNIEKCKVLSAHIEEVKENIADYENLLNCQTTLDMTGFYELRDWAKAMSDVYSNLASGLITISLAGAAIVYSTIFGAARGNVGLMVFSFSLFSVGFIIPALTQLGLSWAQWSRSRVPFASQTFWRIVLGAFMALSVLAVGSAIVILNITVFDLGRNTNVLTDSIPRSASIVVFAFSGLLVLIFLLSMILSVIARGPEKFFLGETRVARPEKGQQLRDFDLDKGIWWSGSHGNTSQNA</sequence>
<keyword evidence="2" id="KW-0472">Membrane</keyword>
<keyword evidence="4" id="KW-1185">Reference proteome</keyword>
<feature type="transmembrane region" description="Helical" evidence="2">
    <location>
        <begin position="219"/>
        <end position="243"/>
    </location>
</feature>
<dbReference type="HOGENOM" id="CLU_836946_0_0_1"/>
<feature type="transmembrane region" description="Helical" evidence="2">
    <location>
        <begin position="148"/>
        <end position="171"/>
    </location>
</feature>
<protein>
    <submittedName>
        <fullName evidence="3">Predicted protein</fullName>
    </submittedName>
</protein>
<dbReference type="KEGG" id="lbc:LACBIDRAFT_331206"/>
<name>B0DNS7_LACBS</name>
<keyword evidence="2" id="KW-1133">Transmembrane helix</keyword>
<dbReference type="AlphaFoldDB" id="B0DNS7"/>
<evidence type="ECO:0000313" key="3">
    <source>
        <dbReference type="EMBL" id="EDR03706.1"/>
    </source>
</evidence>
<accession>B0DNS7</accession>
<evidence type="ECO:0000313" key="4">
    <source>
        <dbReference type="Proteomes" id="UP000001194"/>
    </source>
</evidence>
<dbReference type="RefSeq" id="XP_001885559.1">
    <property type="nucleotide sequence ID" value="XM_001885524.1"/>
</dbReference>
<dbReference type="OrthoDB" id="2679843at2759"/>
<dbReference type="GeneID" id="6081264"/>
<evidence type="ECO:0000256" key="2">
    <source>
        <dbReference type="SAM" id="Phobius"/>
    </source>
</evidence>
<dbReference type="InParanoid" id="B0DNS7"/>
<dbReference type="EMBL" id="DS547122">
    <property type="protein sequence ID" value="EDR03706.1"/>
    <property type="molecule type" value="Genomic_DNA"/>
</dbReference>
<feature type="transmembrane region" description="Helical" evidence="2">
    <location>
        <begin position="177"/>
        <end position="199"/>
    </location>
</feature>
<proteinExistence type="predicted"/>
<gene>
    <name evidence="3" type="ORF">LACBIDRAFT_331206</name>
</gene>
<feature type="transmembrane region" description="Helical" evidence="2">
    <location>
        <begin position="263"/>
        <end position="285"/>
    </location>
</feature>
<dbReference type="Proteomes" id="UP000001194">
    <property type="component" value="Unassembled WGS sequence"/>
</dbReference>
<keyword evidence="1" id="KW-0175">Coiled coil</keyword>
<keyword evidence="2" id="KW-0812">Transmembrane</keyword>
<feature type="coiled-coil region" evidence="1">
    <location>
        <begin position="53"/>
        <end position="126"/>
    </location>
</feature>
<reference evidence="3 4" key="1">
    <citation type="journal article" date="2008" name="Nature">
        <title>The genome of Laccaria bicolor provides insights into mycorrhizal symbiosis.</title>
        <authorList>
            <person name="Martin F."/>
            <person name="Aerts A."/>
            <person name="Ahren D."/>
            <person name="Brun A."/>
            <person name="Danchin E.G.J."/>
            <person name="Duchaussoy F."/>
            <person name="Gibon J."/>
            <person name="Kohler A."/>
            <person name="Lindquist E."/>
            <person name="Pereda V."/>
            <person name="Salamov A."/>
            <person name="Shapiro H.J."/>
            <person name="Wuyts J."/>
            <person name="Blaudez D."/>
            <person name="Buee M."/>
            <person name="Brokstein P."/>
            <person name="Canbaeck B."/>
            <person name="Cohen D."/>
            <person name="Courty P.E."/>
            <person name="Coutinho P.M."/>
            <person name="Delaruelle C."/>
            <person name="Detter J.C."/>
            <person name="Deveau A."/>
            <person name="DiFazio S."/>
            <person name="Duplessis S."/>
            <person name="Fraissinet-Tachet L."/>
            <person name="Lucic E."/>
            <person name="Frey-Klett P."/>
            <person name="Fourrey C."/>
            <person name="Feussner I."/>
            <person name="Gay G."/>
            <person name="Grimwood J."/>
            <person name="Hoegger P.J."/>
            <person name="Jain P."/>
            <person name="Kilaru S."/>
            <person name="Labbe J."/>
            <person name="Lin Y.C."/>
            <person name="Legue V."/>
            <person name="Le Tacon F."/>
            <person name="Marmeisse R."/>
            <person name="Melayah D."/>
            <person name="Montanini B."/>
            <person name="Muratet M."/>
            <person name="Nehls U."/>
            <person name="Niculita-Hirzel H."/>
            <person name="Oudot-Le Secq M.P."/>
            <person name="Peter M."/>
            <person name="Quesneville H."/>
            <person name="Rajashekar B."/>
            <person name="Reich M."/>
            <person name="Rouhier N."/>
            <person name="Schmutz J."/>
            <person name="Yin T."/>
            <person name="Chalot M."/>
            <person name="Henrissat B."/>
            <person name="Kuees U."/>
            <person name="Lucas S."/>
            <person name="Van de Peer Y."/>
            <person name="Podila G.K."/>
            <person name="Polle A."/>
            <person name="Pukkila P.J."/>
            <person name="Richardson P.M."/>
            <person name="Rouze P."/>
            <person name="Sanders I.R."/>
            <person name="Stajich J.E."/>
            <person name="Tunlid A."/>
            <person name="Tuskan G."/>
            <person name="Grigoriev I.V."/>
        </authorList>
    </citation>
    <scope>NUCLEOTIDE SEQUENCE [LARGE SCALE GENOMIC DNA]</scope>
    <source>
        <strain evidence="4">S238N-H82 / ATCC MYA-4686</strain>
    </source>
</reference>